<dbReference type="InterPro" id="IPR027417">
    <property type="entry name" value="P-loop_NTPase"/>
</dbReference>
<keyword evidence="7" id="KW-1185">Reference proteome</keyword>
<dbReference type="PROSITE" id="PS00211">
    <property type="entry name" value="ABC_TRANSPORTER_1"/>
    <property type="match status" value="1"/>
</dbReference>
<keyword evidence="1" id="KW-0547">Nucleotide-binding</keyword>
<name>A0ABW3HHL6_9GAMM</name>
<evidence type="ECO:0000313" key="6">
    <source>
        <dbReference type="EMBL" id="MFD0949059.1"/>
    </source>
</evidence>
<protein>
    <submittedName>
        <fullName evidence="6">ATP-binding cassette domain-containing protein</fullName>
    </submittedName>
</protein>
<evidence type="ECO:0000256" key="4">
    <source>
        <dbReference type="SAM" id="MobiDB-lite"/>
    </source>
</evidence>
<evidence type="ECO:0000256" key="1">
    <source>
        <dbReference type="ARBA" id="ARBA00022741"/>
    </source>
</evidence>
<dbReference type="InterPro" id="IPR003593">
    <property type="entry name" value="AAA+_ATPase"/>
</dbReference>
<dbReference type="RefSeq" id="WP_379068274.1">
    <property type="nucleotide sequence ID" value="NZ_JBHTIT010000001.1"/>
</dbReference>
<evidence type="ECO:0000259" key="5">
    <source>
        <dbReference type="PROSITE" id="PS50893"/>
    </source>
</evidence>
<dbReference type="Proteomes" id="UP001597044">
    <property type="component" value="Unassembled WGS sequence"/>
</dbReference>
<evidence type="ECO:0000256" key="3">
    <source>
        <dbReference type="SAM" id="Coils"/>
    </source>
</evidence>
<evidence type="ECO:0000313" key="7">
    <source>
        <dbReference type="Proteomes" id="UP001597044"/>
    </source>
</evidence>
<proteinExistence type="predicted"/>
<evidence type="ECO:0000256" key="2">
    <source>
        <dbReference type="ARBA" id="ARBA00022840"/>
    </source>
</evidence>
<comment type="caution">
    <text evidence="6">The sequence shown here is derived from an EMBL/GenBank/DDBJ whole genome shotgun (WGS) entry which is preliminary data.</text>
</comment>
<dbReference type="InterPro" id="IPR003439">
    <property type="entry name" value="ABC_transporter-like_ATP-bd"/>
</dbReference>
<accession>A0ABW3HHL6</accession>
<dbReference type="InterPro" id="IPR017871">
    <property type="entry name" value="ABC_transporter-like_CS"/>
</dbReference>
<gene>
    <name evidence="6" type="ORF">ACFQ0F_01395</name>
</gene>
<sequence>MNTPPQKSMHGLSVGTISSSSVENSNNDISDTLALEIDLSHGPQAFHLQISTHFSLTGVTAIYGPSGAGKTTLLRCIAGLQAMTCGSIRFRQTLWQDASMQVPTHQRGLAYVCQSADLFAHLNVQGNLNYAQRRAQKRTLRVSAEEVIELLALAPLLQHRIEKLSGGERQRVALARALLSQPSLLLLDEPLASVDQHQRATVLPYIQRLCAAQLLPIIYVSHDLDEVAALAHDIIHLVDGKVLQQGPAPELLVSLREIYDAARTEMAILKAENQHLKARCEALEKALAR</sequence>
<dbReference type="InterPro" id="IPR050334">
    <property type="entry name" value="Molybdenum_import_ModC"/>
</dbReference>
<dbReference type="Pfam" id="PF00005">
    <property type="entry name" value="ABC_tran"/>
    <property type="match status" value="1"/>
</dbReference>
<feature type="compositionally biased region" description="Polar residues" evidence="4">
    <location>
        <begin position="15"/>
        <end position="24"/>
    </location>
</feature>
<dbReference type="SMART" id="SM00382">
    <property type="entry name" value="AAA"/>
    <property type="match status" value="1"/>
</dbReference>
<dbReference type="Gene3D" id="3.40.50.300">
    <property type="entry name" value="P-loop containing nucleotide triphosphate hydrolases"/>
    <property type="match status" value="1"/>
</dbReference>
<dbReference type="PANTHER" id="PTHR43514:SF10">
    <property type="entry name" value="MOLYBDENUM IMPORT ATP-BINDING PROTEIN MODC 2"/>
    <property type="match status" value="1"/>
</dbReference>
<dbReference type="PANTHER" id="PTHR43514">
    <property type="entry name" value="ABC TRANSPORTER I FAMILY MEMBER 10"/>
    <property type="match status" value="1"/>
</dbReference>
<keyword evidence="2 6" id="KW-0067">ATP-binding</keyword>
<keyword evidence="3" id="KW-0175">Coiled coil</keyword>
<dbReference type="PROSITE" id="PS50893">
    <property type="entry name" value="ABC_TRANSPORTER_2"/>
    <property type="match status" value="1"/>
</dbReference>
<reference evidence="7" key="1">
    <citation type="journal article" date="2019" name="Int. J. Syst. Evol. Microbiol.">
        <title>The Global Catalogue of Microorganisms (GCM) 10K type strain sequencing project: providing services to taxonomists for standard genome sequencing and annotation.</title>
        <authorList>
            <consortium name="The Broad Institute Genomics Platform"/>
            <consortium name="The Broad Institute Genome Sequencing Center for Infectious Disease"/>
            <person name="Wu L."/>
            <person name="Ma J."/>
        </authorList>
    </citation>
    <scope>NUCLEOTIDE SEQUENCE [LARGE SCALE GENOMIC DNA]</scope>
    <source>
        <strain evidence="7">CCUG 63419</strain>
    </source>
</reference>
<feature type="domain" description="ABC transporter" evidence="5">
    <location>
        <begin position="24"/>
        <end position="264"/>
    </location>
</feature>
<feature type="region of interest" description="Disordered" evidence="4">
    <location>
        <begin position="1"/>
        <end position="24"/>
    </location>
</feature>
<dbReference type="SUPFAM" id="SSF52540">
    <property type="entry name" value="P-loop containing nucleoside triphosphate hydrolases"/>
    <property type="match status" value="1"/>
</dbReference>
<organism evidence="6 7">
    <name type="scientific">Paraperlucidibaca wandonensis</name>
    <dbReference type="NCBI Taxonomy" id="1268273"/>
    <lineage>
        <taxon>Bacteria</taxon>
        <taxon>Pseudomonadati</taxon>
        <taxon>Pseudomonadota</taxon>
        <taxon>Gammaproteobacteria</taxon>
        <taxon>Moraxellales</taxon>
        <taxon>Moraxellaceae</taxon>
        <taxon>Paraperlucidibaca</taxon>
    </lineage>
</organism>
<dbReference type="EMBL" id="JBHTIT010000001">
    <property type="protein sequence ID" value="MFD0949059.1"/>
    <property type="molecule type" value="Genomic_DNA"/>
</dbReference>
<dbReference type="GO" id="GO:0005524">
    <property type="term" value="F:ATP binding"/>
    <property type="evidence" value="ECO:0007669"/>
    <property type="project" value="UniProtKB-KW"/>
</dbReference>
<feature type="coiled-coil region" evidence="3">
    <location>
        <begin position="252"/>
        <end position="286"/>
    </location>
</feature>